<evidence type="ECO:0000313" key="2">
    <source>
        <dbReference type="EMBL" id="TXK65164.1"/>
    </source>
</evidence>
<dbReference type="PANTHER" id="PTHR37528">
    <property type="entry name" value="UPF0149 PROTEIN YGFB"/>
    <property type="match status" value="1"/>
</dbReference>
<dbReference type="Gene3D" id="1.20.120.740">
    <property type="entry name" value="YgfB uncharacterised protein family UPF0149, PF03695"/>
    <property type="match status" value="1"/>
</dbReference>
<protein>
    <submittedName>
        <fullName evidence="2">UPF0149 family protein</fullName>
    </submittedName>
</protein>
<sequence length="181" mass="19032">MQDLPAHEAVAEDVRRKGLGVDASELHGLLAGYVCGGGQVTGSDWLGTVMLDEQAPRPAEGEALDTVFKATTGQLADADFGFALLLPHESQSLEQRAAGLLGWCRGFLGGFGLAAGAKPPLSEESAEALEDLGKIAGSQLSYDDPEGDEQALEEVAEFVRVAALLLHGDCVLGPARRRRLH</sequence>
<dbReference type="Pfam" id="PF03695">
    <property type="entry name" value="UPF0149"/>
    <property type="match status" value="1"/>
</dbReference>
<dbReference type="EMBL" id="VRTS01000002">
    <property type="protein sequence ID" value="TXK65164.1"/>
    <property type="molecule type" value="Genomic_DNA"/>
</dbReference>
<accession>A0A5C8KYM2</accession>
<evidence type="ECO:0000313" key="3">
    <source>
        <dbReference type="Proteomes" id="UP000321248"/>
    </source>
</evidence>
<dbReference type="InterPro" id="IPR011978">
    <property type="entry name" value="YgfB-like"/>
</dbReference>
<dbReference type="GO" id="GO:0005829">
    <property type="term" value="C:cytosol"/>
    <property type="evidence" value="ECO:0007669"/>
    <property type="project" value="TreeGrafter"/>
</dbReference>
<proteinExistence type="inferred from homology"/>
<dbReference type="AlphaFoldDB" id="A0A5C8KYM2"/>
<dbReference type="SUPFAM" id="SSF101327">
    <property type="entry name" value="YgfB-like"/>
    <property type="match status" value="1"/>
</dbReference>
<reference evidence="2 3" key="1">
    <citation type="submission" date="2019-08" db="EMBL/GenBank/DDBJ databases">
        <authorList>
            <person name="Karlyshev A.V."/>
        </authorList>
    </citation>
    <scope>NUCLEOTIDE SEQUENCE [LARGE SCALE GENOMIC DNA]</scope>
    <source>
        <strain evidence="2 3">Alg18-2.2</strain>
    </source>
</reference>
<comment type="similarity">
    <text evidence="1">Belongs to the UPF0149 family.</text>
</comment>
<dbReference type="OrthoDB" id="9783391at2"/>
<name>A0A5C8KYM2_9GAMM</name>
<keyword evidence="3" id="KW-1185">Reference proteome</keyword>
<comment type="caution">
    <text evidence="2">The sequence shown here is derived from an EMBL/GenBank/DDBJ whole genome shotgun (WGS) entry which is preliminary data.</text>
</comment>
<gene>
    <name evidence="2" type="ORF">FU658_04000</name>
</gene>
<dbReference type="Proteomes" id="UP000321248">
    <property type="component" value="Unassembled WGS sequence"/>
</dbReference>
<dbReference type="NCBIfam" id="TIGR02292">
    <property type="entry name" value="ygfB_yecA"/>
    <property type="match status" value="1"/>
</dbReference>
<evidence type="ECO:0000256" key="1">
    <source>
        <dbReference type="ARBA" id="ARBA00038308"/>
    </source>
</evidence>
<organism evidence="2 3">
    <name type="scientific">Alkalisalibacterium limincola</name>
    <dbReference type="NCBI Taxonomy" id="2699169"/>
    <lineage>
        <taxon>Bacteria</taxon>
        <taxon>Pseudomonadati</taxon>
        <taxon>Pseudomonadota</taxon>
        <taxon>Gammaproteobacteria</taxon>
        <taxon>Lysobacterales</taxon>
        <taxon>Lysobacteraceae</taxon>
        <taxon>Alkalisalibacterium</taxon>
    </lineage>
</organism>
<dbReference type="InterPro" id="IPR036255">
    <property type="entry name" value="YgfB-like_sf"/>
</dbReference>
<dbReference type="PANTHER" id="PTHR37528:SF1">
    <property type="entry name" value="UPF0149 PROTEIN YGFB"/>
    <property type="match status" value="1"/>
</dbReference>